<feature type="domain" description="KIB1-4 beta-propeller" evidence="1">
    <location>
        <begin position="59"/>
        <end position="314"/>
    </location>
</feature>
<evidence type="ECO:0000313" key="3">
    <source>
        <dbReference type="Proteomes" id="UP000230069"/>
    </source>
</evidence>
<dbReference type="Pfam" id="PF03478">
    <property type="entry name" value="Beta-prop_KIB1-4"/>
    <property type="match status" value="1"/>
</dbReference>
<dbReference type="STRING" id="218851.A0A2G5DMK5"/>
<organism evidence="2 3">
    <name type="scientific">Aquilegia coerulea</name>
    <name type="common">Rocky mountain columbine</name>
    <dbReference type="NCBI Taxonomy" id="218851"/>
    <lineage>
        <taxon>Eukaryota</taxon>
        <taxon>Viridiplantae</taxon>
        <taxon>Streptophyta</taxon>
        <taxon>Embryophyta</taxon>
        <taxon>Tracheophyta</taxon>
        <taxon>Spermatophyta</taxon>
        <taxon>Magnoliopsida</taxon>
        <taxon>Ranunculales</taxon>
        <taxon>Ranunculaceae</taxon>
        <taxon>Thalictroideae</taxon>
        <taxon>Aquilegia</taxon>
    </lineage>
</organism>
<dbReference type="InterPro" id="IPR005174">
    <property type="entry name" value="KIB1-4_b-propeller"/>
</dbReference>
<name>A0A2G5DMK5_AQUCA</name>
<accession>A0A2G5DMK5</accession>
<evidence type="ECO:0000259" key="1">
    <source>
        <dbReference type="Pfam" id="PF03478"/>
    </source>
</evidence>
<dbReference type="InParanoid" id="A0A2G5DMK5"/>
<dbReference type="PANTHER" id="PTHR44259:SF114">
    <property type="entry name" value="OS06G0707300 PROTEIN"/>
    <property type="match status" value="1"/>
</dbReference>
<dbReference type="AlphaFoldDB" id="A0A2G5DMK5"/>
<evidence type="ECO:0000313" key="2">
    <source>
        <dbReference type="EMBL" id="PIA44497.1"/>
    </source>
</evidence>
<gene>
    <name evidence="2" type="ORF">AQUCO_01700236v1</name>
</gene>
<dbReference type="OrthoDB" id="1519185at2759"/>
<reference evidence="2 3" key="1">
    <citation type="submission" date="2017-09" db="EMBL/GenBank/DDBJ databases">
        <title>WGS assembly of Aquilegia coerulea Goldsmith.</title>
        <authorList>
            <person name="Hodges S."/>
            <person name="Kramer E."/>
            <person name="Nordborg M."/>
            <person name="Tomkins J."/>
            <person name="Borevitz J."/>
            <person name="Derieg N."/>
            <person name="Yan J."/>
            <person name="Mihaltcheva S."/>
            <person name="Hayes R.D."/>
            <person name="Rokhsar D."/>
        </authorList>
    </citation>
    <scope>NUCLEOTIDE SEQUENCE [LARGE SCALE GENOMIC DNA]</scope>
    <source>
        <strain evidence="3">cv. Goldsmith</strain>
    </source>
</reference>
<dbReference type="InterPro" id="IPR050942">
    <property type="entry name" value="F-box_BR-signaling"/>
</dbReference>
<protein>
    <recommendedName>
        <fullName evidence="1">KIB1-4 beta-propeller domain-containing protein</fullName>
    </recommendedName>
</protein>
<dbReference type="Proteomes" id="UP000230069">
    <property type="component" value="Unassembled WGS sequence"/>
</dbReference>
<sequence>MASGWSDLPTELLNIGPAYYAQFGVVCTSWKSAVCLCRKNISQLPVLVFPNTSFKSSTFFSFSTRNYHTLKRQESIPCGCYGSSHGWLLTKDEDSYDVSNFKLVNRFLSVDNVIELPPLLANSIQKGVLSDNPAWTSDYAIMIIYNYDRSKLAFLKPGHKSWTHINQGYRQCFTDLIYYKDQFYVVTKSGKVMFCDISSNRPKLKNVVAPTPIPSDIICSYKFQYQWFVYMYLVKSAGDLLCVARITDVKRTLGFQIFKYQSKWEWIKVKNLRGHTLFLGDYSSSLSLLASDFGNCKPNHIYFTYDKFDIGEFNAEDRSLKSHYYEDICNLGIQQPVWVQATLYMRKATWIQSPFKHQEFLSFRKTRSCV</sequence>
<dbReference type="PANTHER" id="PTHR44259">
    <property type="entry name" value="OS07G0183000 PROTEIN-RELATED"/>
    <property type="match status" value="1"/>
</dbReference>
<keyword evidence="3" id="KW-1185">Reference proteome</keyword>
<proteinExistence type="predicted"/>
<dbReference type="EMBL" id="KZ305034">
    <property type="protein sequence ID" value="PIA44497.1"/>
    <property type="molecule type" value="Genomic_DNA"/>
</dbReference>